<keyword evidence="1" id="KW-0479">Metal-binding</keyword>
<dbReference type="SUPFAM" id="SSF56731">
    <property type="entry name" value="DNA primase core"/>
    <property type="match status" value="1"/>
</dbReference>
<dbReference type="InterPro" id="IPR034154">
    <property type="entry name" value="TOPRIM_DnaG/twinkle"/>
</dbReference>
<dbReference type="PANTHER" id="PTHR30313">
    <property type="entry name" value="DNA PRIMASE"/>
    <property type="match status" value="1"/>
</dbReference>
<organism evidence="5 6">
    <name type="scientific">Spirosoma liriopis</name>
    <dbReference type="NCBI Taxonomy" id="2937440"/>
    <lineage>
        <taxon>Bacteria</taxon>
        <taxon>Pseudomonadati</taxon>
        <taxon>Bacteroidota</taxon>
        <taxon>Cytophagia</taxon>
        <taxon>Cytophagales</taxon>
        <taxon>Cytophagaceae</taxon>
        <taxon>Spirosoma</taxon>
    </lineage>
</organism>
<dbReference type="Proteomes" id="UP001202180">
    <property type="component" value="Unassembled WGS sequence"/>
</dbReference>
<proteinExistence type="predicted"/>
<evidence type="ECO:0000259" key="4">
    <source>
        <dbReference type="SMART" id="SM00400"/>
    </source>
</evidence>
<keyword evidence="2" id="KW-0863">Zinc-finger</keyword>
<dbReference type="Gene3D" id="3.90.580.10">
    <property type="entry name" value="Zinc finger, CHC2-type domain"/>
    <property type="match status" value="1"/>
</dbReference>
<comment type="caution">
    <text evidence="5">The sequence shown here is derived from an EMBL/GenBank/DDBJ whole genome shotgun (WGS) entry which is preliminary data.</text>
</comment>
<evidence type="ECO:0000256" key="3">
    <source>
        <dbReference type="ARBA" id="ARBA00022833"/>
    </source>
</evidence>
<gene>
    <name evidence="5" type="ORF">M0L20_16740</name>
</gene>
<dbReference type="Pfam" id="PF01807">
    <property type="entry name" value="Zn_ribbon_DnaG"/>
    <property type="match status" value="1"/>
</dbReference>
<reference evidence="5 6" key="1">
    <citation type="submission" date="2022-04" db="EMBL/GenBank/DDBJ databases">
        <title>Spirosoma sp. strain RP8 genome sequencing and assembly.</title>
        <authorList>
            <person name="Jung Y."/>
        </authorList>
    </citation>
    <scope>NUCLEOTIDE SEQUENCE [LARGE SCALE GENOMIC DNA]</scope>
    <source>
        <strain evidence="5 6">RP8</strain>
    </source>
</reference>
<dbReference type="CDD" id="cd01029">
    <property type="entry name" value="TOPRIM_primases"/>
    <property type="match status" value="1"/>
</dbReference>
<keyword evidence="3" id="KW-0862">Zinc</keyword>
<dbReference type="SMART" id="SM00400">
    <property type="entry name" value="ZnF_CHCC"/>
    <property type="match status" value="1"/>
</dbReference>
<dbReference type="Pfam" id="PF13155">
    <property type="entry name" value="Toprim_2"/>
    <property type="match status" value="1"/>
</dbReference>
<dbReference type="SUPFAM" id="SSF57783">
    <property type="entry name" value="Zinc beta-ribbon"/>
    <property type="match status" value="1"/>
</dbReference>
<accession>A0ABT0HMW9</accession>
<dbReference type="RefSeq" id="WP_248478107.1">
    <property type="nucleotide sequence ID" value="NZ_JALPRF010000003.1"/>
</dbReference>
<protein>
    <submittedName>
        <fullName evidence="5">CHC2 zinc finger domain-containing protein</fullName>
    </submittedName>
</protein>
<dbReference type="EMBL" id="JALPRF010000003">
    <property type="protein sequence ID" value="MCK8493517.1"/>
    <property type="molecule type" value="Genomic_DNA"/>
</dbReference>
<dbReference type="PANTHER" id="PTHR30313:SF2">
    <property type="entry name" value="DNA PRIMASE"/>
    <property type="match status" value="1"/>
</dbReference>
<evidence type="ECO:0000256" key="2">
    <source>
        <dbReference type="ARBA" id="ARBA00022771"/>
    </source>
</evidence>
<evidence type="ECO:0000313" key="5">
    <source>
        <dbReference type="EMBL" id="MCK8493517.1"/>
    </source>
</evidence>
<evidence type="ECO:0000256" key="1">
    <source>
        <dbReference type="ARBA" id="ARBA00022723"/>
    </source>
</evidence>
<name>A0ABT0HMW9_9BACT</name>
<dbReference type="InterPro" id="IPR036977">
    <property type="entry name" value="DNA_primase_Znf_CHC2"/>
</dbReference>
<keyword evidence="6" id="KW-1185">Reference proteome</keyword>
<dbReference type="Gene3D" id="3.40.1360.10">
    <property type="match status" value="1"/>
</dbReference>
<dbReference type="InterPro" id="IPR002694">
    <property type="entry name" value="Znf_CHC2"/>
</dbReference>
<evidence type="ECO:0000313" key="6">
    <source>
        <dbReference type="Proteomes" id="UP001202180"/>
    </source>
</evidence>
<sequence length="300" mass="34245">MITQELIQQLCQIPITDYLASKGILPVLKRGQEFAYLSPLRDEKTPSFFVHPVKNVWNDFGGDRGNLVRLVRQLEQCDFVTAIQTLQQFTYQPPATSFSFDDPVANKTLNEKESIIAVKLHDNPALVPYSAQRRISYPIARKYLRDVYYQSIDKRLFAVGFENDKGGFALRNQWTDKDKNVREIKRNIGPSWFTTIAGKHQRVVNVFEGFFDFLTALDYYQVSEPNCTTIVLNSTSNLDVALPLLTQFAQVNAYLDNDQAGSTALAKIQASGVSVVDRSTLYQGYKDFNEFWINREVSKI</sequence>
<feature type="domain" description="Zinc finger CHC2-type" evidence="4">
    <location>
        <begin position="34"/>
        <end position="87"/>
    </location>
</feature>
<dbReference type="InterPro" id="IPR050219">
    <property type="entry name" value="DnaG_primase"/>
</dbReference>